<keyword evidence="2" id="KW-1185">Reference proteome</keyword>
<dbReference type="RefSeq" id="WP_157348894.1">
    <property type="nucleotide sequence ID" value="NZ_WQNF01000073.1"/>
</dbReference>
<comment type="caution">
    <text evidence="1">The sequence shown here is derived from an EMBL/GenBank/DDBJ whole genome shotgun (WGS) entry which is preliminary data.</text>
</comment>
<protein>
    <submittedName>
        <fullName evidence="1">Uncharacterized protein</fullName>
    </submittedName>
</protein>
<dbReference type="AlphaFoldDB" id="A0A844SWH6"/>
<proteinExistence type="predicted"/>
<dbReference type="EMBL" id="WQNF01000073">
    <property type="protein sequence ID" value="MVT71343.1"/>
    <property type="molecule type" value="Genomic_DNA"/>
</dbReference>
<gene>
    <name evidence="1" type="ORF">GPL21_40875</name>
</gene>
<dbReference type="Proteomes" id="UP000436468">
    <property type="component" value="Unassembled WGS sequence"/>
</dbReference>
<reference evidence="1 2" key="1">
    <citation type="submission" date="2019-12" db="EMBL/GenBank/DDBJ databases">
        <title>Draft genome sequences Bradyrhizobium cajani AMBPC1010, Bradyrhizobium pachyrhizi AMBPC1040 and Bradyrhizobium yuanmingense ALSPC3051, three plant growth promoting strains isolated from nodules of Cajanus cajan L. in Dominican Republic.</title>
        <authorList>
            <person name="Flores-Felix J.D."/>
            <person name="Araujo J."/>
            <person name="Diaz-Alcantara C."/>
            <person name="Gonzalez-Andres F."/>
            <person name="Velazquez E."/>
        </authorList>
    </citation>
    <scope>NUCLEOTIDE SEQUENCE [LARGE SCALE GENOMIC DNA]</scope>
    <source>
        <strain evidence="1 2">1040</strain>
    </source>
</reference>
<sequence length="98" mass="10125">MTISKLGRIGKKAISAAFGGQSGRSIGTRIVDRISQAAGSVAAMRKARCSPDSAGARDSRQVVINARIVLIKAGNTGAIPAHPHRVPRAGIKRAGRAQ</sequence>
<organism evidence="1 2">
    <name type="scientific">Bradyrhizobium pachyrhizi</name>
    <dbReference type="NCBI Taxonomy" id="280333"/>
    <lineage>
        <taxon>Bacteria</taxon>
        <taxon>Pseudomonadati</taxon>
        <taxon>Pseudomonadota</taxon>
        <taxon>Alphaproteobacteria</taxon>
        <taxon>Hyphomicrobiales</taxon>
        <taxon>Nitrobacteraceae</taxon>
        <taxon>Bradyrhizobium</taxon>
    </lineage>
</organism>
<accession>A0A844SWH6</accession>
<evidence type="ECO:0000313" key="2">
    <source>
        <dbReference type="Proteomes" id="UP000436468"/>
    </source>
</evidence>
<name>A0A844SWH6_9BRAD</name>
<evidence type="ECO:0000313" key="1">
    <source>
        <dbReference type="EMBL" id="MVT71343.1"/>
    </source>
</evidence>